<evidence type="ECO:0000313" key="9">
    <source>
        <dbReference type="Proteomes" id="UP000695022"/>
    </source>
</evidence>
<evidence type="ECO:0000313" key="10">
    <source>
        <dbReference type="RefSeq" id="XP_014666299.1"/>
    </source>
</evidence>
<dbReference type="Pfam" id="PF03725">
    <property type="entry name" value="RNase_PH_C"/>
    <property type="match status" value="1"/>
</dbReference>
<dbReference type="InterPro" id="IPR020568">
    <property type="entry name" value="Ribosomal_Su5_D2-typ_SF"/>
</dbReference>
<evidence type="ECO:0000259" key="7">
    <source>
        <dbReference type="Pfam" id="PF01138"/>
    </source>
</evidence>
<evidence type="ECO:0000256" key="5">
    <source>
        <dbReference type="ARBA" id="ARBA00022835"/>
    </source>
</evidence>
<dbReference type="Pfam" id="PF01138">
    <property type="entry name" value="RNase_PH"/>
    <property type="match status" value="1"/>
</dbReference>
<organism evidence="9 10">
    <name type="scientific">Priapulus caudatus</name>
    <name type="common">Priapulid worm</name>
    <dbReference type="NCBI Taxonomy" id="37621"/>
    <lineage>
        <taxon>Eukaryota</taxon>
        <taxon>Metazoa</taxon>
        <taxon>Ecdysozoa</taxon>
        <taxon>Scalidophora</taxon>
        <taxon>Priapulida</taxon>
        <taxon>Priapulimorpha</taxon>
        <taxon>Priapulimorphida</taxon>
        <taxon>Priapulidae</taxon>
        <taxon>Priapulus</taxon>
    </lineage>
</organism>
<reference evidence="10" key="1">
    <citation type="submission" date="2025-08" db="UniProtKB">
        <authorList>
            <consortium name="RefSeq"/>
        </authorList>
    </citation>
    <scope>IDENTIFICATION</scope>
</reference>
<dbReference type="Proteomes" id="UP000695022">
    <property type="component" value="Unplaced"/>
</dbReference>
<evidence type="ECO:0000256" key="4">
    <source>
        <dbReference type="ARBA" id="ARBA00022490"/>
    </source>
</evidence>
<dbReference type="GeneID" id="106808205"/>
<dbReference type="InterPro" id="IPR001247">
    <property type="entry name" value="ExoRNase_PH_dom1"/>
</dbReference>
<name>A0ABM1E278_PRICU</name>
<dbReference type="Gene3D" id="3.30.230.70">
    <property type="entry name" value="GHMP Kinase, N-terminal domain"/>
    <property type="match status" value="1"/>
</dbReference>
<gene>
    <name evidence="10" type="primary">LOC106808205</name>
</gene>
<keyword evidence="4" id="KW-0963">Cytoplasm</keyword>
<feature type="domain" description="Exoribonuclease phosphorolytic" evidence="8">
    <location>
        <begin position="198"/>
        <end position="263"/>
    </location>
</feature>
<sequence>MTDLLLSEAEKMFIIHGVQDNLRVDGRSCDDYRHIELETDVVSSANGSARLKLSQTDVLVGVKADLTTPPTDNPDVGTLEFFVDCSANAAPTFEGRGGEDLARDISSTLARAYSSDRCSSSMLKALCVVPSEQCWVLYIDILILECGGSLYDAVSIAVKAALSSTKVPVVKVTSSDGGKPELELSDDPYDSLRINVKHAPCNVTLSKIGHSHVVDASLEEEVCSLASLMMAVTEEGTVTMLKKSACGSLHPESIYEMLETGKNVGLNLNKQLTRQLLDEECLHTQMGTNREPKGFL</sequence>
<evidence type="ECO:0000259" key="8">
    <source>
        <dbReference type="Pfam" id="PF03725"/>
    </source>
</evidence>
<dbReference type="InterPro" id="IPR050590">
    <property type="entry name" value="Exosome_comp_Rrp42_subfam"/>
</dbReference>
<dbReference type="InterPro" id="IPR015847">
    <property type="entry name" value="ExoRNase_PH_dom2"/>
</dbReference>
<comment type="similarity">
    <text evidence="3">Belongs to the RNase PH family.</text>
</comment>
<dbReference type="InterPro" id="IPR036345">
    <property type="entry name" value="ExoRNase_PH_dom2_sf"/>
</dbReference>
<dbReference type="SUPFAM" id="SSF55666">
    <property type="entry name" value="Ribonuclease PH domain 2-like"/>
    <property type="match status" value="1"/>
</dbReference>
<dbReference type="SUPFAM" id="SSF54211">
    <property type="entry name" value="Ribosomal protein S5 domain 2-like"/>
    <property type="match status" value="1"/>
</dbReference>
<keyword evidence="5" id="KW-0271">Exosome</keyword>
<dbReference type="PANTHER" id="PTHR11097">
    <property type="entry name" value="EXOSOME COMPLEX EXONUCLEASE RIBOSOMAL RNA PROCESSING PROTEIN"/>
    <property type="match status" value="1"/>
</dbReference>
<evidence type="ECO:0000256" key="2">
    <source>
        <dbReference type="ARBA" id="ARBA00004604"/>
    </source>
</evidence>
<keyword evidence="9" id="KW-1185">Reference proteome</keyword>
<dbReference type="RefSeq" id="XP_014666299.1">
    <property type="nucleotide sequence ID" value="XM_014810813.1"/>
</dbReference>
<dbReference type="InterPro" id="IPR027408">
    <property type="entry name" value="PNPase/RNase_PH_dom_sf"/>
</dbReference>
<comment type="subcellular location">
    <subcellularLocation>
        <location evidence="1">Cytoplasm</location>
    </subcellularLocation>
    <subcellularLocation>
        <location evidence="2">Nucleus</location>
        <location evidence="2">Nucleolus</location>
    </subcellularLocation>
</comment>
<evidence type="ECO:0000256" key="3">
    <source>
        <dbReference type="ARBA" id="ARBA00006678"/>
    </source>
</evidence>
<evidence type="ECO:0000256" key="1">
    <source>
        <dbReference type="ARBA" id="ARBA00004496"/>
    </source>
</evidence>
<accession>A0ABM1E278</accession>
<dbReference type="CDD" id="cd11367">
    <property type="entry name" value="RNase_PH_RRP42"/>
    <property type="match status" value="1"/>
</dbReference>
<feature type="domain" description="Exoribonuclease phosphorolytic" evidence="7">
    <location>
        <begin position="32"/>
        <end position="168"/>
    </location>
</feature>
<dbReference type="PANTHER" id="PTHR11097:SF8">
    <property type="entry name" value="EXOSOME COMPLEX COMPONENT RRP42"/>
    <property type="match status" value="1"/>
</dbReference>
<evidence type="ECO:0000256" key="6">
    <source>
        <dbReference type="ARBA" id="ARBA00042523"/>
    </source>
</evidence>
<proteinExistence type="inferred from homology"/>
<protein>
    <recommendedName>
        <fullName evidence="6">Ribosomal RNA-processing protein 42</fullName>
    </recommendedName>
</protein>